<evidence type="ECO:0000313" key="4">
    <source>
        <dbReference type="EnsemblPlants" id="KEH34505"/>
    </source>
</evidence>
<dbReference type="AlphaFoldDB" id="A0A072V8J4"/>
<dbReference type="EMBL" id="CM001219">
    <property type="protein sequence ID" value="KEH34505.1"/>
    <property type="molecule type" value="Genomic_DNA"/>
</dbReference>
<reference evidence="3 5" key="2">
    <citation type="journal article" date="2014" name="BMC Genomics">
        <title>An improved genome release (version Mt4.0) for the model legume Medicago truncatula.</title>
        <authorList>
            <person name="Tang H."/>
            <person name="Krishnakumar V."/>
            <person name="Bidwell S."/>
            <person name="Rosen B."/>
            <person name="Chan A."/>
            <person name="Zhou S."/>
            <person name="Gentzbittel L."/>
            <person name="Childs K.L."/>
            <person name="Yandell M."/>
            <person name="Gundlach H."/>
            <person name="Mayer K.F."/>
            <person name="Schwartz D.C."/>
            <person name="Town C.D."/>
        </authorList>
    </citation>
    <scope>GENOME REANNOTATION</scope>
    <source>
        <strain evidence="3">A17</strain>
        <strain evidence="4 5">cv. Jemalong A17</strain>
    </source>
</reference>
<reference evidence="4" key="3">
    <citation type="submission" date="2015-04" db="UniProtKB">
        <authorList>
            <consortium name="EnsemblPlants"/>
        </authorList>
    </citation>
    <scope>IDENTIFICATION</scope>
    <source>
        <strain evidence="4">cv. Jemalong A17</strain>
    </source>
</reference>
<evidence type="ECO:0000313" key="5">
    <source>
        <dbReference type="Proteomes" id="UP000002051"/>
    </source>
</evidence>
<dbReference type="EnsemblPlants" id="KEH34505">
    <property type="protein sequence ID" value="KEH34505"/>
    <property type="gene ID" value="MTR_3g467490"/>
</dbReference>
<keyword evidence="2" id="KW-0732">Signal</keyword>
<proteinExistence type="predicted"/>
<organism evidence="3 5">
    <name type="scientific">Medicago truncatula</name>
    <name type="common">Barrel medic</name>
    <name type="synonym">Medicago tribuloides</name>
    <dbReference type="NCBI Taxonomy" id="3880"/>
    <lineage>
        <taxon>Eukaryota</taxon>
        <taxon>Viridiplantae</taxon>
        <taxon>Streptophyta</taxon>
        <taxon>Embryophyta</taxon>
        <taxon>Tracheophyta</taxon>
        <taxon>Spermatophyta</taxon>
        <taxon>Magnoliopsida</taxon>
        <taxon>eudicotyledons</taxon>
        <taxon>Gunneridae</taxon>
        <taxon>Pentapetalae</taxon>
        <taxon>rosids</taxon>
        <taxon>fabids</taxon>
        <taxon>Fabales</taxon>
        <taxon>Fabaceae</taxon>
        <taxon>Papilionoideae</taxon>
        <taxon>50 kb inversion clade</taxon>
        <taxon>NPAAA clade</taxon>
        <taxon>Hologalegina</taxon>
        <taxon>IRL clade</taxon>
        <taxon>Trifolieae</taxon>
        <taxon>Medicago</taxon>
    </lineage>
</organism>
<keyword evidence="1" id="KW-0472">Membrane</keyword>
<dbReference type="HOGENOM" id="CLU_2310218_0_0_1"/>
<dbReference type="Proteomes" id="UP000002051">
    <property type="component" value="Chromosome 3"/>
</dbReference>
<sequence>MTRIVKFIFISIFLVAMSNPNFNPGDPFLDVLNFLNYFIHNIFSHLNNTLSFSFFITTGRKCKQNSDCSKEICVFPWKPTCVEPYFLMILIKRYNYCTCT</sequence>
<evidence type="ECO:0000313" key="3">
    <source>
        <dbReference type="EMBL" id="KEH34505.1"/>
    </source>
</evidence>
<feature type="signal peptide" evidence="2">
    <location>
        <begin position="1"/>
        <end position="18"/>
    </location>
</feature>
<keyword evidence="5" id="KW-1185">Reference proteome</keyword>
<gene>
    <name evidence="3" type="ordered locus">MTR_3g467490</name>
</gene>
<name>A0A072V8J4_MEDTR</name>
<feature type="transmembrane region" description="Helical" evidence="1">
    <location>
        <begin position="34"/>
        <end position="56"/>
    </location>
</feature>
<protein>
    <submittedName>
        <fullName evidence="3">Nodule Cysteine-Rich (NCR) secreted peptide</fullName>
    </submittedName>
</protein>
<evidence type="ECO:0000256" key="1">
    <source>
        <dbReference type="SAM" id="Phobius"/>
    </source>
</evidence>
<keyword evidence="1" id="KW-0812">Transmembrane</keyword>
<evidence type="ECO:0000256" key="2">
    <source>
        <dbReference type="SAM" id="SignalP"/>
    </source>
</evidence>
<reference evidence="3 5" key="1">
    <citation type="journal article" date="2011" name="Nature">
        <title>The Medicago genome provides insight into the evolution of rhizobial symbioses.</title>
        <authorList>
            <person name="Young N.D."/>
            <person name="Debelle F."/>
            <person name="Oldroyd G.E."/>
            <person name="Geurts R."/>
            <person name="Cannon S.B."/>
            <person name="Udvardi M.K."/>
            <person name="Benedito V.A."/>
            <person name="Mayer K.F."/>
            <person name="Gouzy J."/>
            <person name="Schoof H."/>
            <person name="Van de Peer Y."/>
            <person name="Proost S."/>
            <person name="Cook D.R."/>
            <person name="Meyers B.C."/>
            <person name="Spannagl M."/>
            <person name="Cheung F."/>
            <person name="De Mita S."/>
            <person name="Krishnakumar V."/>
            <person name="Gundlach H."/>
            <person name="Zhou S."/>
            <person name="Mudge J."/>
            <person name="Bharti A.K."/>
            <person name="Murray J.D."/>
            <person name="Naoumkina M.A."/>
            <person name="Rosen B."/>
            <person name="Silverstein K.A."/>
            <person name="Tang H."/>
            <person name="Rombauts S."/>
            <person name="Zhao P.X."/>
            <person name="Zhou P."/>
            <person name="Barbe V."/>
            <person name="Bardou P."/>
            <person name="Bechner M."/>
            <person name="Bellec A."/>
            <person name="Berger A."/>
            <person name="Berges H."/>
            <person name="Bidwell S."/>
            <person name="Bisseling T."/>
            <person name="Choisne N."/>
            <person name="Couloux A."/>
            <person name="Denny R."/>
            <person name="Deshpande S."/>
            <person name="Dai X."/>
            <person name="Doyle J.J."/>
            <person name="Dudez A.M."/>
            <person name="Farmer A.D."/>
            <person name="Fouteau S."/>
            <person name="Franken C."/>
            <person name="Gibelin C."/>
            <person name="Gish J."/>
            <person name="Goldstein S."/>
            <person name="Gonzalez A.J."/>
            <person name="Green P.J."/>
            <person name="Hallab A."/>
            <person name="Hartog M."/>
            <person name="Hua A."/>
            <person name="Humphray S.J."/>
            <person name="Jeong D.H."/>
            <person name="Jing Y."/>
            <person name="Jocker A."/>
            <person name="Kenton S.M."/>
            <person name="Kim D.J."/>
            <person name="Klee K."/>
            <person name="Lai H."/>
            <person name="Lang C."/>
            <person name="Lin S."/>
            <person name="Macmil S.L."/>
            <person name="Magdelenat G."/>
            <person name="Matthews L."/>
            <person name="McCorrison J."/>
            <person name="Monaghan E.L."/>
            <person name="Mun J.H."/>
            <person name="Najar F.Z."/>
            <person name="Nicholson C."/>
            <person name="Noirot C."/>
            <person name="O'Bleness M."/>
            <person name="Paule C.R."/>
            <person name="Poulain J."/>
            <person name="Prion F."/>
            <person name="Qin B."/>
            <person name="Qu C."/>
            <person name="Retzel E.F."/>
            <person name="Riddle C."/>
            <person name="Sallet E."/>
            <person name="Samain S."/>
            <person name="Samson N."/>
            <person name="Sanders I."/>
            <person name="Saurat O."/>
            <person name="Scarpelli C."/>
            <person name="Schiex T."/>
            <person name="Segurens B."/>
            <person name="Severin A.J."/>
            <person name="Sherrier D.J."/>
            <person name="Shi R."/>
            <person name="Sims S."/>
            <person name="Singer S.R."/>
            <person name="Sinharoy S."/>
            <person name="Sterck L."/>
            <person name="Viollet A."/>
            <person name="Wang B.B."/>
            <person name="Wang K."/>
            <person name="Wang M."/>
            <person name="Wang X."/>
            <person name="Warfsmann J."/>
            <person name="Weissenbach J."/>
            <person name="White D.D."/>
            <person name="White J.D."/>
            <person name="Wiley G.B."/>
            <person name="Wincker P."/>
            <person name="Xing Y."/>
            <person name="Yang L."/>
            <person name="Yao Z."/>
            <person name="Ying F."/>
            <person name="Zhai J."/>
            <person name="Zhou L."/>
            <person name="Zuber A."/>
            <person name="Denarie J."/>
            <person name="Dixon R.A."/>
            <person name="May G.D."/>
            <person name="Schwartz D.C."/>
            <person name="Rogers J."/>
            <person name="Quetier F."/>
            <person name="Town C.D."/>
            <person name="Roe B.A."/>
        </authorList>
    </citation>
    <scope>NUCLEOTIDE SEQUENCE [LARGE SCALE GENOMIC DNA]</scope>
    <source>
        <strain evidence="3">A17</strain>
        <strain evidence="4 5">cv. Jemalong A17</strain>
    </source>
</reference>
<keyword evidence="1" id="KW-1133">Transmembrane helix</keyword>
<accession>A0A072V8J4</accession>
<feature type="chain" id="PRO_5014500359" evidence="2">
    <location>
        <begin position="19"/>
        <end position="100"/>
    </location>
</feature>